<dbReference type="EMBL" id="JAGPXC010000010">
    <property type="protein sequence ID" value="KAH6645943.1"/>
    <property type="molecule type" value="Genomic_DNA"/>
</dbReference>
<evidence type="ECO:0000313" key="2">
    <source>
        <dbReference type="EMBL" id="KAH6645943.1"/>
    </source>
</evidence>
<accession>A0A9P8RKG0</accession>
<dbReference type="GeneID" id="70129730"/>
<reference evidence="2" key="1">
    <citation type="journal article" date="2021" name="Nat. Commun.">
        <title>Genetic determinants of endophytism in the Arabidopsis root mycobiome.</title>
        <authorList>
            <person name="Mesny F."/>
            <person name="Miyauchi S."/>
            <person name="Thiergart T."/>
            <person name="Pickel B."/>
            <person name="Atanasova L."/>
            <person name="Karlsson M."/>
            <person name="Huettel B."/>
            <person name="Barry K.W."/>
            <person name="Haridas S."/>
            <person name="Chen C."/>
            <person name="Bauer D."/>
            <person name="Andreopoulos W."/>
            <person name="Pangilinan J."/>
            <person name="LaButti K."/>
            <person name="Riley R."/>
            <person name="Lipzen A."/>
            <person name="Clum A."/>
            <person name="Drula E."/>
            <person name="Henrissat B."/>
            <person name="Kohler A."/>
            <person name="Grigoriev I.V."/>
            <person name="Martin F.M."/>
            <person name="Hacquard S."/>
        </authorList>
    </citation>
    <scope>NUCLEOTIDE SEQUENCE</scope>
    <source>
        <strain evidence="2">MPI-SDFR-AT-0073</strain>
    </source>
</reference>
<sequence length="209" mass="22882">MHRKQLLLIDLVSSVSSSCIHTIPESQPFVSHWCIATSLFTASVSGLHIRARVDYGGREYSIAVDVKLLIPSPVLHLINHHGICLGRLPVQAPLKPHQALVNQPYFHLLDSASCFYHTERTIINQQISAKNASNAIFAKPWAKRKDPASEKGGSPFHQVAGTTVPRDHWSYHLQTHASISAVDSGPDFVCTGASSFIIAPILQHSAART</sequence>
<keyword evidence="1" id="KW-0732">Signal</keyword>
<dbReference type="AlphaFoldDB" id="A0A9P8RKG0"/>
<feature type="signal peptide" evidence="1">
    <location>
        <begin position="1"/>
        <end position="17"/>
    </location>
</feature>
<comment type="caution">
    <text evidence="2">The sequence shown here is derived from an EMBL/GenBank/DDBJ whole genome shotgun (WGS) entry which is preliminary data.</text>
</comment>
<keyword evidence="3" id="KW-1185">Reference proteome</keyword>
<evidence type="ECO:0000256" key="1">
    <source>
        <dbReference type="SAM" id="SignalP"/>
    </source>
</evidence>
<proteinExistence type="predicted"/>
<feature type="chain" id="PRO_5040304656" evidence="1">
    <location>
        <begin position="18"/>
        <end position="209"/>
    </location>
</feature>
<protein>
    <submittedName>
        <fullName evidence="2">Uncharacterized protein</fullName>
    </submittedName>
</protein>
<dbReference type="RefSeq" id="XP_045952457.1">
    <property type="nucleotide sequence ID" value="XM_046100838.1"/>
</dbReference>
<dbReference type="Proteomes" id="UP000758603">
    <property type="component" value="Unassembled WGS sequence"/>
</dbReference>
<evidence type="ECO:0000313" key="3">
    <source>
        <dbReference type="Proteomes" id="UP000758603"/>
    </source>
</evidence>
<organism evidence="2 3">
    <name type="scientific">Truncatella angustata</name>
    <dbReference type="NCBI Taxonomy" id="152316"/>
    <lineage>
        <taxon>Eukaryota</taxon>
        <taxon>Fungi</taxon>
        <taxon>Dikarya</taxon>
        <taxon>Ascomycota</taxon>
        <taxon>Pezizomycotina</taxon>
        <taxon>Sordariomycetes</taxon>
        <taxon>Xylariomycetidae</taxon>
        <taxon>Amphisphaeriales</taxon>
        <taxon>Sporocadaceae</taxon>
        <taxon>Truncatella</taxon>
    </lineage>
</organism>
<name>A0A9P8RKG0_9PEZI</name>
<gene>
    <name evidence="2" type="ORF">BKA67DRAFT_540936</name>
</gene>